<gene>
    <name evidence="1" type="ORF">E4P82_10860</name>
</gene>
<dbReference type="RefSeq" id="WP_169248903.1">
    <property type="nucleotide sequence ID" value="NZ_SPMZ01000029.1"/>
</dbReference>
<sequence length="83" mass="8774">MMWQDGLALLIVVIAALAVLRTYAPAGMFRFGTRRDRDGLAKDTAATGGCGGCASGSSSCSKLRIKAYPVAVQRRERSPSSSH</sequence>
<dbReference type="Proteomes" id="UP000760480">
    <property type="component" value="Unassembled WGS sequence"/>
</dbReference>
<evidence type="ECO:0008006" key="3">
    <source>
        <dbReference type="Google" id="ProtNLM"/>
    </source>
</evidence>
<comment type="caution">
    <text evidence="1">The sequence shown here is derived from an EMBL/GenBank/DDBJ whole genome shotgun (WGS) entry which is preliminary data.</text>
</comment>
<keyword evidence="2" id="KW-1185">Reference proteome</keyword>
<evidence type="ECO:0000313" key="1">
    <source>
        <dbReference type="EMBL" id="NMQ19653.1"/>
    </source>
</evidence>
<name>A0ABX1TNE6_9GAMM</name>
<evidence type="ECO:0000313" key="2">
    <source>
        <dbReference type="Proteomes" id="UP000760480"/>
    </source>
</evidence>
<dbReference type="EMBL" id="SPMZ01000029">
    <property type="protein sequence ID" value="NMQ19653.1"/>
    <property type="molecule type" value="Genomic_DNA"/>
</dbReference>
<organism evidence="1 2">
    <name type="scientific">Candidatus Competibacter phosphatis</name>
    <dbReference type="NCBI Taxonomy" id="221280"/>
    <lineage>
        <taxon>Bacteria</taxon>
        <taxon>Pseudomonadati</taxon>
        <taxon>Pseudomonadota</taxon>
        <taxon>Gammaproteobacteria</taxon>
        <taxon>Candidatus Competibacteraceae</taxon>
        <taxon>Candidatus Competibacter</taxon>
    </lineage>
</organism>
<protein>
    <recommendedName>
        <fullName evidence="3">FeoB-associated Cys-rich membrane protein</fullName>
    </recommendedName>
</protein>
<accession>A0ABX1TNE6</accession>
<proteinExistence type="predicted"/>
<reference evidence="1 2" key="1">
    <citation type="submission" date="2019-03" db="EMBL/GenBank/DDBJ databases">
        <title>Metabolic reconstructions from genomes of highly enriched 'Candidatus Accumulibacter' and 'Candidatus Competibacter' bioreactor populations.</title>
        <authorList>
            <person name="Annavajhala M.K."/>
            <person name="Welles L."/>
            <person name="Abbas B."/>
            <person name="Sorokin D."/>
            <person name="Park H."/>
            <person name="Van Loosdrecht M."/>
            <person name="Chandran K."/>
        </authorList>
    </citation>
    <scope>NUCLEOTIDE SEQUENCE [LARGE SCALE GENOMIC DNA]</scope>
    <source>
        <strain evidence="1 2">SBR_G</strain>
    </source>
</reference>